<dbReference type="Gene3D" id="1.10.540.10">
    <property type="entry name" value="Acyl-CoA dehydrogenase/oxidase, N-terminal domain"/>
    <property type="match status" value="1"/>
</dbReference>
<dbReference type="PANTHER" id="PTHR43884:SF20">
    <property type="entry name" value="ACYL-COA DEHYDROGENASE FADE28"/>
    <property type="match status" value="1"/>
</dbReference>
<accession>A0A916IX97</accession>
<feature type="domain" description="Acyl-CoA dehydrogenase/oxidase N-terminal" evidence="8">
    <location>
        <begin position="6"/>
        <end position="117"/>
    </location>
</feature>
<protein>
    <submittedName>
        <fullName evidence="9">Acryloyl-CoA reductase (NADH)</fullName>
        <ecNumber evidence="9">1.3.1.95</ecNumber>
    </submittedName>
</protein>
<dbReference type="Gene3D" id="1.20.140.10">
    <property type="entry name" value="Butyryl-CoA Dehydrogenase, subunit A, domain 3"/>
    <property type="match status" value="1"/>
</dbReference>
<dbReference type="AlphaFoldDB" id="A0A916IX97"/>
<dbReference type="Pfam" id="PF02771">
    <property type="entry name" value="Acyl-CoA_dh_N"/>
    <property type="match status" value="1"/>
</dbReference>
<organism evidence="9 10">
    <name type="scientific">Cupriavidus yeoncheonensis</name>
    <dbReference type="NCBI Taxonomy" id="1462994"/>
    <lineage>
        <taxon>Bacteria</taxon>
        <taxon>Pseudomonadati</taxon>
        <taxon>Pseudomonadota</taxon>
        <taxon>Betaproteobacteria</taxon>
        <taxon>Burkholderiales</taxon>
        <taxon>Burkholderiaceae</taxon>
        <taxon>Cupriavidus</taxon>
    </lineage>
</organism>
<dbReference type="CDD" id="cd00567">
    <property type="entry name" value="ACAD"/>
    <property type="match status" value="1"/>
</dbReference>
<name>A0A916IX97_9BURK</name>
<dbReference type="InterPro" id="IPR009075">
    <property type="entry name" value="AcylCo_DH/oxidase_C"/>
</dbReference>
<comment type="caution">
    <text evidence="9">The sequence shown here is derived from an EMBL/GenBank/DDBJ whole genome shotgun (WGS) entry which is preliminary data.</text>
</comment>
<evidence type="ECO:0000256" key="3">
    <source>
        <dbReference type="ARBA" id="ARBA00022630"/>
    </source>
</evidence>
<gene>
    <name evidence="9" type="primary">acrC_6</name>
    <name evidence="9" type="ORF">LMG31506_04421</name>
</gene>
<feature type="domain" description="Acyl-CoA oxidase/dehydrogenase middle" evidence="7">
    <location>
        <begin position="122"/>
        <end position="209"/>
    </location>
</feature>
<dbReference type="InterPro" id="IPR006091">
    <property type="entry name" value="Acyl-CoA_Oxase/DH_mid-dom"/>
</dbReference>
<dbReference type="Proteomes" id="UP000672934">
    <property type="component" value="Unassembled WGS sequence"/>
</dbReference>
<keyword evidence="5 9" id="KW-0560">Oxidoreductase</keyword>
<evidence type="ECO:0000259" key="8">
    <source>
        <dbReference type="Pfam" id="PF02771"/>
    </source>
</evidence>
<evidence type="ECO:0000256" key="1">
    <source>
        <dbReference type="ARBA" id="ARBA00001974"/>
    </source>
</evidence>
<evidence type="ECO:0000256" key="4">
    <source>
        <dbReference type="ARBA" id="ARBA00022827"/>
    </source>
</evidence>
<dbReference type="GO" id="GO:0043958">
    <property type="term" value="F:acryloyl-CoA reductase (NADH) activity"/>
    <property type="evidence" value="ECO:0007669"/>
    <property type="project" value="UniProtKB-EC"/>
</dbReference>
<dbReference type="EMBL" id="CAJPUY010000017">
    <property type="protein sequence ID" value="CAG2151478.1"/>
    <property type="molecule type" value="Genomic_DNA"/>
</dbReference>
<dbReference type="Pfam" id="PF02770">
    <property type="entry name" value="Acyl-CoA_dh_M"/>
    <property type="match status" value="1"/>
</dbReference>
<dbReference type="InterPro" id="IPR037069">
    <property type="entry name" value="AcylCoA_DH/ox_N_sf"/>
</dbReference>
<dbReference type="InterPro" id="IPR046373">
    <property type="entry name" value="Acyl-CoA_Oxase/DH_mid-dom_sf"/>
</dbReference>
<dbReference type="InterPro" id="IPR013786">
    <property type="entry name" value="AcylCoA_DH/ox_N"/>
</dbReference>
<dbReference type="Pfam" id="PF00441">
    <property type="entry name" value="Acyl-CoA_dh_1"/>
    <property type="match status" value="1"/>
</dbReference>
<sequence>MDFDLTSEQQLLQDSVRRFIDKVYTFEARGALLKAGRSGSDGNWSLFAENGWLMAALPEAHGGLGGTLVDTAIIAQEFGRGLVVEPYLGCAVLAAQTLVAGGTDAQKAKLLPLLAVGSLRIALAYSEPASRGLAEPVSLRAGRDGDRYVLSGRKSLVLGAVGAHVFIVSAQVPDAPGITLLLVDAETPGLTRRALPLHDGSWVEELTFDGASVAADAVLGEPGQGLAALQAGLASGTVALCAELIGAMEKTIEMTAEYLKTRQQFGVTIGSFQALQHRMADMAAEMEVARSMLHAAMASMANDDAGTRQQVLSAAKMLIGRAAKFVCGQGIQLHGGIGMTEEFAVGHYYKRAVVADLLLGSSDSHEAACAAVLQAGLRATTA</sequence>
<dbReference type="PANTHER" id="PTHR43884">
    <property type="entry name" value="ACYL-COA DEHYDROGENASE"/>
    <property type="match status" value="1"/>
</dbReference>
<keyword evidence="10" id="KW-1185">Reference proteome</keyword>
<evidence type="ECO:0000256" key="5">
    <source>
        <dbReference type="ARBA" id="ARBA00023002"/>
    </source>
</evidence>
<dbReference type="GO" id="GO:0050660">
    <property type="term" value="F:flavin adenine dinucleotide binding"/>
    <property type="evidence" value="ECO:0007669"/>
    <property type="project" value="InterPro"/>
</dbReference>
<keyword evidence="3" id="KW-0285">Flavoprotein</keyword>
<evidence type="ECO:0000259" key="6">
    <source>
        <dbReference type="Pfam" id="PF00441"/>
    </source>
</evidence>
<evidence type="ECO:0000259" key="7">
    <source>
        <dbReference type="Pfam" id="PF02770"/>
    </source>
</evidence>
<evidence type="ECO:0000313" key="10">
    <source>
        <dbReference type="Proteomes" id="UP000672934"/>
    </source>
</evidence>
<comment type="cofactor">
    <cofactor evidence="1">
        <name>FAD</name>
        <dbReference type="ChEBI" id="CHEBI:57692"/>
    </cofactor>
</comment>
<dbReference type="Gene3D" id="2.40.110.10">
    <property type="entry name" value="Butyryl-CoA Dehydrogenase, subunit A, domain 2"/>
    <property type="match status" value="1"/>
</dbReference>
<dbReference type="InterPro" id="IPR009100">
    <property type="entry name" value="AcylCoA_DH/oxidase_NM_dom_sf"/>
</dbReference>
<dbReference type="EC" id="1.3.1.95" evidence="9"/>
<evidence type="ECO:0000313" key="9">
    <source>
        <dbReference type="EMBL" id="CAG2151478.1"/>
    </source>
</evidence>
<feature type="domain" description="Acyl-CoA dehydrogenase/oxidase C-terminal" evidence="6">
    <location>
        <begin position="223"/>
        <end position="371"/>
    </location>
</feature>
<comment type="similarity">
    <text evidence="2">Belongs to the acyl-CoA dehydrogenase family.</text>
</comment>
<evidence type="ECO:0000256" key="2">
    <source>
        <dbReference type="ARBA" id="ARBA00009347"/>
    </source>
</evidence>
<dbReference type="SUPFAM" id="SSF47203">
    <property type="entry name" value="Acyl-CoA dehydrogenase C-terminal domain-like"/>
    <property type="match status" value="1"/>
</dbReference>
<dbReference type="GO" id="GO:0003995">
    <property type="term" value="F:acyl-CoA dehydrogenase activity"/>
    <property type="evidence" value="ECO:0007669"/>
    <property type="project" value="TreeGrafter"/>
</dbReference>
<dbReference type="SUPFAM" id="SSF56645">
    <property type="entry name" value="Acyl-CoA dehydrogenase NM domain-like"/>
    <property type="match status" value="1"/>
</dbReference>
<reference evidence="9" key="1">
    <citation type="submission" date="2021-03" db="EMBL/GenBank/DDBJ databases">
        <authorList>
            <person name="Peeters C."/>
        </authorList>
    </citation>
    <scope>NUCLEOTIDE SEQUENCE</scope>
    <source>
        <strain evidence="9">LMG 31506</strain>
    </source>
</reference>
<dbReference type="RefSeq" id="WP_211949316.1">
    <property type="nucleotide sequence ID" value="NZ_CAJPUY010000017.1"/>
</dbReference>
<dbReference type="InterPro" id="IPR036250">
    <property type="entry name" value="AcylCo_DH-like_C"/>
</dbReference>
<keyword evidence="4" id="KW-0274">FAD</keyword>
<proteinExistence type="inferred from homology"/>